<feature type="transmembrane region" description="Helical" evidence="1">
    <location>
        <begin position="75"/>
        <end position="95"/>
    </location>
</feature>
<keyword evidence="1" id="KW-0472">Membrane</keyword>
<evidence type="ECO:0000256" key="1">
    <source>
        <dbReference type="SAM" id="Phobius"/>
    </source>
</evidence>
<feature type="transmembrane region" description="Helical" evidence="1">
    <location>
        <begin position="125"/>
        <end position="149"/>
    </location>
</feature>
<dbReference type="EMBL" id="JAMLDX010000006">
    <property type="protein sequence ID" value="MCP3730706.1"/>
    <property type="molecule type" value="Genomic_DNA"/>
</dbReference>
<proteinExistence type="predicted"/>
<name>A0A9X2KLS2_9SPHN</name>
<dbReference type="Proteomes" id="UP001139451">
    <property type="component" value="Unassembled WGS sequence"/>
</dbReference>
<accession>A0A9X2KLS2</accession>
<dbReference type="RefSeq" id="WP_254292839.1">
    <property type="nucleotide sequence ID" value="NZ_JAMLDX010000006.1"/>
</dbReference>
<dbReference type="AlphaFoldDB" id="A0A9X2KLS2"/>
<gene>
    <name evidence="2" type="ORF">M9978_09725</name>
</gene>
<organism evidence="2 3">
    <name type="scientific">Sphingomonas tagetis</name>
    <dbReference type="NCBI Taxonomy" id="2949092"/>
    <lineage>
        <taxon>Bacteria</taxon>
        <taxon>Pseudomonadati</taxon>
        <taxon>Pseudomonadota</taxon>
        <taxon>Alphaproteobacteria</taxon>
        <taxon>Sphingomonadales</taxon>
        <taxon>Sphingomonadaceae</taxon>
        <taxon>Sphingomonas</taxon>
    </lineage>
</organism>
<evidence type="ECO:0000313" key="2">
    <source>
        <dbReference type="EMBL" id="MCP3730706.1"/>
    </source>
</evidence>
<evidence type="ECO:0000313" key="3">
    <source>
        <dbReference type="Proteomes" id="UP001139451"/>
    </source>
</evidence>
<keyword evidence="1" id="KW-1133">Transmembrane helix</keyword>
<evidence type="ECO:0008006" key="4">
    <source>
        <dbReference type="Google" id="ProtNLM"/>
    </source>
</evidence>
<keyword evidence="1" id="KW-0812">Transmembrane</keyword>
<feature type="transmembrane region" description="Helical" evidence="1">
    <location>
        <begin position="47"/>
        <end position="68"/>
    </location>
</feature>
<comment type="caution">
    <text evidence="2">The sequence shown here is derived from an EMBL/GenBank/DDBJ whole genome shotgun (WGS) entry which is preliminary data.</text>
</comment>
<keyword evidence="3" id="KW-1185">Reference proteome</keyword>
<sequence>MIGSFTRGCGVALCVAGVATFALNLIVSPMLPKGSFATIAASDVYLLRQSCASVIALLLVFGIVGLHVSRLGRVGMFGTIAFVLALTGAVGLFSIEYNQVFTVRDVALHAPALLDMIMAVPFGPLITGAALAIGAFYLGWILLALSLLGAGQYCRASAGLVLAGIAVGLGLSGVEALGRWHGVASSFVISLGWFLIGLEMARSEADQGL</sequence>
<reference evidence="2" key="1">
    <citation type="submission" date="2022-05" db="EMBL/GenBank/DDBJ databases">
        <title>Sphingomonas sp. strain MG17 Genome sequencing and assembly.</title>
        <authorList>
            <person name="Kim I."/>
        </authorList>
    </citation>
    <scope>NUCLEOTIDE SEQUENCE</scope>
    <source>
        <strain evidence="2">MG17</strain>
    </source>
</reference>
<feature type="transmembrane region" description="Helical" evidence="1">
    <location>
        <begin position="156"/>
        <end position="174"/>
    </location>
</feature>
<protein>
    <recommendedName>
        <fullName evidence="4">DUF4386 family protein</fullName>
    </recommendedName>
</protein>